<dbReference type="InterPro" id="IPR001347">
    <property type="entry name" value="SIS_dom"/>
</dbReference>
<feature type="active site" evidence="3">
    <location>
        <position position="122"/>
    </location>
</feature>
<feature type="active site" description="Proton donor" evidence="3">
    <location>
        <position position="91"/>
    </location>
</feature>
<dbReference type="EMBL" id="BAAAOB010000003">
    <property type="protein sequence ID" value="GAA1794747.1"/>
    <property type="molecule type" value="Genomic_DNA"/>
</dbReference>
<dbReference type="RefSeq" id="WP_344032649.1">
    <property type="nucleotide sequence ID" value="NZ_BAAAOB010000003.1"/>
</dbReference>
<evidence type="ECO:0000256" key="3">
    <source>
        <dbReference type="HAMAP-Rule" id="MF_00068"/>
    </source>
</evidence>
<dbReference type="InterPro" id="IPR005488">
    <property type="entry name" value="Etherase_MurQ"/>
</dbReference>
<dbReference type="HAMAP" id="MF_00068">
    <property type="entry name" value="MurQ"/>
    <property type="match status" value="1"/>
</dbReference>
<comment type="caution">
    <text evidence="5">The sequence shown here is derived from an EMBL/GenBank/DDBJ whole genome shotgun (WGS) entry which is preliminary data.</text>
</comment>
<comment type="subunit">
    <text evidence="3">Homodimer.</text>
</comment>
<feature type="domain" description="SIS" evidence="4">
    <location>
        <begin position="63"/>
        <end position="226"/>
    </location>
</feature>
<comment type="similarity">
    <text evidence="3">Belongs to the GCKR-like family. MurNAc-6-P etherase subfamily.</text>
</comment>
<dbReference type="InterPro" id="IPR040190">
    <property type="entry name" value="MURQ/GCKR"/>
</dbReference>
<name>A0ABN2LNC1_9MICO</name>
<dbReference type="PANTHER" id="PTHR10088">
    <property type="entry name" value="GLUCOKINASE REGULATORY PROTEIN"/>
    <property type="match status" value="1"/>
</dbReference>
<keyword evidence="1 3" id="KW-0456">Lyase</keyword>
<dbReference type="PANTHER" id="PTHR10088:SF4">
    <property type="entry name" value="GLUCOKINASE REGULATORY PROTEIN"/>
    <property type="match status" value="1"/>
</dbReference>
<accession>A0ABN2LNC1</accession>
<dbReference type="NCBIfam" id="NF003915">
    <property type="entry name" value="PRK05441.1"/>
    <property type="match status" value="1"/>
</dbReference>
<dbReference type="Gene3D" id="3.40.50.10490">
    <property type="entry name" value="Glucose-6-phosphate isomerase like protein, domain 1"/>
    <property type="match status" value="1"/>
</dbReference>
<organism evidence="5 6">
    <name type="scientific">Leucobacter iarius</name>
    <dbReference type="NCBI Taxonomy" id="333963"/>
    <lineage>
        <taxon>Bacteria</taxon>
        <taxon>Bacillati</taxon>
        <taxon>Actinomycetota</taxon>
        <taxon>Actinomycetes</taxon>
        <taxon>Micrococcales</taxon>
        <taxon>Microbacteriaceae</taxon>
        <taxon>Leucobacter</taxon>
    </lineage>
</organism>
<dbReference type="PROSITE" id="PS51464">
    <property type="entry name" value="SIS"/>
    <property type="match status" value="1"/>
</dbReference>
<keyword evidence="6" id="KW-1185">Reference proteome</keyword>
<dbReference type="Gene3D" id="1.10.8.1080">
    <property type="match status" value="1"/>
</dbReference>
<dbReference type="NCBIfam" id="TIGR00274">
    <property type="entry name" value="N-acetylmuramic acid 6-phosphate etherase"/>
    <property type="match status" value="1"/>
</dbReference>
<comment type="catalytic activity">
    <reaction evidence="3">
        <text>N-acetyl-D-muramate 6-phosphate + H2O = N-acetyl-D-glucosamine 6-phosphate + (R)-lactate</text>
        <dbReference type="Rhea" id="RHEA:26410"/>
        <dbReference type="ChEBI" id="CHEBI:15377"/>
        <dbReference type="ChEBI" id="CHEBI:16004"/>
        <dbReference type="ChEBI" id="CHEBI:57513"/>
        <dbReference type="ChEBI" id="CHEBI:58722"/>
        <dbReference type="EC" id="4.2.1.126"/>
    </reaction>
</comment>
<gene>
    <name evidence="3 5" type="primary">murQ</name>
    <name evidence="5" type="ORF">GCM10009768_24800</name>
</gene>
<dbReference type="Proteomes" id="UP001500851">
    <property type="component" value="Unassembled WGS sequence"/>
</dbReference>
<comment type="pathway">
    <text evidence="3">Amino-sugar metabolism; N-acetylmuramate degradation.</text>
</comment>
<protein>
    <recommendedName>
        <fullName evidence="3">N-acetylmuramic acid 6-phosphate etherase</fullName>
        <shortName evidence="3">MurNAc-6-P etherase</shortName>
        <ecNumber evidence="3">4.2.1.126</ecNumber>
    </recommendedName>
    <alternativeName>
        <fullName evidence="3">N-acetylmuramic acid 6-phosphate hydrolase</fullName>
    </alternativeName>
    <alternativeName>
        <fullName evidence="3">N-acetylmuramic acid 6-phosphate lyase</fullName>
    </alternativeName>
</protein>
<evidence type="ECO:0000256" key="2">
    <source>
        <dbReference type="ARBA" id="ARBA00023277"/>
    </source>
</evidence>
<sequence length="310" mass="31170">MADPLAQLREVLSGMQTEAVGAYGDLDTMSTAELVGAMNRANAEVPAAVAACSDEIAAAVDGIVARLRDGGRMFYIGAGTAGRMGVLDASELPPTFGVAPELVSGIIAGGEPAIRSAIENAEDDREAGVTAVVEHGVSAGDVLVGVSASGRTPYVLAALETAADRGALTIAVANNPGSAIGAASDIAIEAVVGPELVSGSTRLNAGTAQKLVLNALSTLSMIQLGKVYGALMVDLRATNEKLRARSERTVMAATGASAADATRVLRAADGWVKAAILMHEASCSLPEAARLLEDHSGDLRAALAAAAAGR</sequence>
<evidence type="ECO:0000313" key="6">
    <source>
        <dbReference type="Proteomes" id="UP001500851"/>
    </source>
</evidence>
<keyword evidence="2 3" id="KW-0119">Carbohydrate metabolism</keyword>
<evidence type="ECO:0000259" key="4">
    <source>
        <dbReference type="PROSITE" id="PS51464"/>
    </source>
</evidence>
<comment type="function">
    <text evidence="3">Specifically catalyzes the cleavage of the D-lactyl ether substituent of MurNAc 6-phosphate, producing GlcNAc 6-phosphate and D-lactate.</text>
</comment>
<dbReference type="SUPFAM" id="SSF53697">
    <property type="entry name" value="SIS domain"/>
    <property type="match status" value="1"/>
</dbReference>
<evidence type="ECO:0000256" key="1">
    <source>
        <dbReference type="ARBA" id="ARBA00023239"/>
    </source>
</evidence>
<dbReference type="Pfam" id="PF22645">
    <property type="entry name" value="GKRP_SIS_N"/>
    <property type="match status" value="1"/>
</dbReference>
<proteinExistence type="inferred from homology"/>
<dbReference type="InterPro" id="IPR046348">
    <property type="entry name" value="SIS_dom_sf"/>
</dbReference>
<reference evidence="5 6" key="1">
    <citation type="journal article" date="2019" name="Int. J. Syst. Evol. Microbiol.">
        <title>The Global Catalogue of Microorganisms (GCM) 10K type strain sequencing project: providing services to taxonomists for standard genome sequencing and annotation.</title>
        <authorList>
            <consortium name="The Broad Institute Genomics Platform"/>
            <consortium name="The Broad Institute Genome Sequencing Center for Infectious Disease"/>
            <person name="Wu L."/>
            <person name="Ma J."/>
        </authorList>
    </citation>
    <scope>NUCLEOTIDE SEQUENCE [LARGE SCALE GENOMIC DNA]</scope>
    <source>
        <strain evidence="5 6">JCM 14736</strain>
    </source>
</reference>
<dbReference type="CDD" id="cd05007">
    <property type="entry name" value="SIS_Etherase"/>
    <property type="match status" value="1"/>
</dbReference>
<dbReference type="EC" id="4.2.1.126" evidence="3"/>
<evidence type="ECO:0000313" key="5">
    <source>
        <dbReference type="EMBL" id="GAA1794747.1"/>
    </source>
</evidence>
<comment type="miscellaneous">
    <text evidence="3">A lyase-type mechanism (elimination/hydration) is suggested for the cleavage of the lactyl ether bond of MurNAc 6-phosphate, with the formation of an alpha,beta-unsaturated aldehyde intermediate with (E)-stereochemistry, followed by the syn addition of water to give product.</text>
</comment>
<dbReference type="NCBIfam" id="NF009222">
    <property type="entry name" value="PRK12570.1"/>
    <property type="match status" value="1"/>
</dbReference>